<keyword evidence="1" id="KW-0732">Signal</keyword>
<protein>
    <recommendedName>
        <fullName evidence="4">Thioredoxin-like</fullName>
    </recommendedName>
</protein>
<dbReference type="EMBL" id="BSOT01000002">
    <property type="protein sequence ID" value="GLR69335.1"/>
    <property type="molecule type" value="Genomic_DNA"/>
</dbReference>
<feature type="chain" id="PRO_5041414411" description="Thioredoxin-like" evidence="1">
    <location>
        <begin position="18"/>
        <end position="258"/>
    </location>
</feature>
<dbReference type="RefSeq" id="WP_284215665.1">
    <property type="nucleotide sequence ID" value="NZ_BSOT01000002.1"/>
</dbReference>
<dbReference type="Proteomes" id="UP001156601">
    <property type="component" value="Unassembled WGS sequence"/>
</dbReference>
<gene>
    <name evidence="2" type="ORF">GCM10007852_02430</name>
</gene>
<feature type="signal peptide" evidence="1">
    <location>
        <begin position="1"/>
        <end position="17"/>
    </location>
</feature>
<accession>A0AA37WJ36</accession>
<name>A0AA37WJ36_9ALTE</name>
<dbReference type="Pfam" id="PF13899">
    <property type="entry name" value="Thioredoxin_7"/>
    <property type="match status" value="1"/>
</dbReference>
<reference evidence="2" key="2">
    <citation type="submission" date="2023-01" db="EMBL/GenBank/DDBJ databases">
        <title>Draft genome sequence of Agaribacter marinus strain NBRC 110023.</title>
        <authorList>
            <person name="Sun Q."/>
            <person name="Mori K."/>
        </authorList>
    </citation>
    <scope>NUCLEOTIDE SEQUENCE</scope>
    <source>
        <strain evidence="2">NBRC 110023</strain>
    </source>
</reference>
<evidence type="ECO:0000313" key="2">
    <source>
        <dbReference type="EMBL" id="GLR69335.1"/>
    </source>
</evidence>
<dbReference type="InterPro" id="IPR036249">
    <property type="entry name" value="Thioredoxin-like_sf"/>
</dbReference>
<sequence>MRLLVSLFLLFSLNGFASDNSDRVLDEYVFSPSESAIKDIDETLALAKAENKLAMIVLGAQWCHDSRGLSAKFSNAQMHALLKQHYKTLFVDVGFLEDKRHITQRFSYPGYFGTPTVLIVDPVSERLLNYESISKWQSADSVPSEEYIRYFSEYAEGEHLLESAQIKTPYLEQIQRFEQIQIQRLFEAYSKLGPLLKSYKEDTLESDDVFNDAWVEVRKFRSQLQQDLISLRQQARLQQASNQSTPLVLPEYAEFLHL</sequence>
<organism evidence="2 3">
    <name type="scientific">Agaribacter marinus</name>
    <dbReference type="NCBI Taxonomy" id="1431249"/>
    <lineage>
        <taxon>Bacteria</taxon>
        <taxon>Pseudomonadati</taxon>
        <taxon>Pseudomonadota</taxon>
        <taxon>Gammaproteobacteria</taxon>
        <taxon>Alteromonadales</taxon>
        <taxon>Alteromonadaceae</taxon>
        <taxon>Agaribacter</taxon>
    </lineage>
</organism>
<evidence type="ECO:0008006" key="4">
    <source>
        <dbReference type="Google" id="ProtNLM"/>
    </source>
</evidence>
<dbReference type="Gene3D" id="3.40.30.10">
    <property type="entry name" value="Glutaredoxin"/>
    <property type="match status" value="1"/>
</dbReference>
<dbReference type="SUPFAM" id="SSF52833">
    <property type="entry name" value="Thioredoxin-like"/>
    <property type="match status" value="1"/>
</dbReference>
<keyword evidence="3" id="KW-1185">Reference proteome</keyword>
<comment type="caution">
    <text evidence="2">The sequence shown here is derived from an EMBL/GenBank/DDBJ whole genome shotgun (WGS) entry which is preliminary data.</text>
</comment>
<proteinExistence type="predicted"/>
<evidence type="ECO:0000313" key="3">
    <source>
        <dbReference type="Proteomes" id="UP001156601"/>
    </source>
</evidence>
<dbReference type="AlphaFoldDB" id="A0AA37WJ36"/>
<reference evidence="2" key="1">
    <citation type="journal article" date="2014" name="Int. J. Syst. Evol. Microbiol.">
        <title>Complete genome sequence of Corynebacterium casei LMG S-19264T (=DSM 44701T), isolated from a smear-ripened cheese.</title>
        <authorList>
            <consortium name="US DOE Joint Genome Institute (JGI-PGF)"/>
            <person name="Walter F."/>
            <person name="Albersmeier A."/>
            <person name="Kalinowski J."/>
            <person name="Ruckert C."/>
        </authorList>
    </citation>
    <scope>NUCLEOTIDE SEQUENCE</scope>
    <source>
        <strain evidence="2">NBRC 110023</strain>
    </source>
</reference>
<evidence type="ECO:0000256" key="1">
    <source>
        <dbReference type="SAM" id="SignalP"/>
    </source>
</evidence>